<evidence type="ECO:0000256" key="1">
    <source>
        <dbReference type="ARBA" id="ARBA00005964"/>
    </source>
</evidence>
<dbReference type="InterPro" id="IPR002018">
    <property type="entry name" value="CarbesteraseB"/>
</dbReference>
<dbReference type="Proteomes" id="UP000051574">
    <property type="component" value="Unassembled WGS sequence"/>
</dbReference>
<comment type="caution">
    <text evidence="4">The sequence shown here is derived from an EMBL/GenBank/DDBJ whole genome shotgun (WGS) entry which is preliminary data.</text>
</comment>
<keyword evidence="2" id="KW-0325">Glycoprotein</keyword>
<evidence type="ECO:0000259" key="3">
    <source>
        <dbReference type="Pfam" id="PF00135"/>
    </source>
</evidence>
<accession>A0A0T6B1Q3</accession>
<dbReference type="Gene3D" id="3.40.50.1820">
    <property type="entry name" value="alpha/beta hydrolase"/>
    <property type="match status" value="1"/>
</dbReference>
<evidence type="ECO:0000313" key="4">
    <source>
        <dbReference type="EMBL" id="KRT81013.1"/>
    </source>
</evidence>
<dbReference type="Pfam" id="PF00135">
    <property type="entry name" value="COesterase"/>
    <property type="match status" value="1"/>
</dbReference>
<organism evidence="4 5">
    <name type="scientific">Oryctes borbonicus</name>
    <dbReference type="NCBI Taxonomy" id="1629725"/>
    <lineage>
        <taxon>Eukaryota</taxon>
        <taxon>Metazoa</taxon>
        <taxon>Ecdysozoa</taxon>
        <taxon>Arthropoda</taxon>
        <taxon>Hexapoda</taxon>
        <taxon>Insecta</taxon>
        <taxon>Pterygota</taxon>
        <taxon>Neoptera</taxon>
        <taxon>Endopterygota</taxon>
        <taxon>Coleoptera</taxon>
        <taxon>Polyphaga</taxon>
        <taxon>Scarabaeiformia</taxon>
        <taxon>Scarabaeidae</taxon>
        <taxon>Dynastinae</taxon>
        <taxon>Oryctes</taxon>
    </lineage>
</organism>
<proteinExistence type="inferred from homology"/>
<dbReference type="SUPFAM" id="SSF53474">
    <property type="entry name" value="alpha/beta-Hydrolases"/>
    <property type="match status" value="1"/>
</dbReference>
<name>A0A0T6B1Q3_9SCAR</name>
<feature type="domain" description="Carboxylesterase type B" evidence="3">
    <location>
        <begin position="9"/>
        <end position="220"/>
    </location>
</feature>
<reference evidence="4 5" key="1">
    <citation type="submission" date="2015-09" db="EMBL/GenBank/DDBJ databases">
        <title>Draft genome of the scarab beetle Oryctes borbonicus.</title>
        <authorList>
            <person name="Meyer J.M."/>
            <person name="Markov G.V."/>
            <person name="Baskaran P."/>
            <person name="Herrmann M."/>
            <person name="Sommer R.J."/>
            <person name="Roedelsperger C."/>
        </authorList>
    </citation>
    <scope>NUCLEOTIDE SEQUENCE [LARGE SCALE GENOMIC DNA]</scope>
    <source>
        <strain evidence="4">OB123</strain>
        <tissue evidence="4">Whole animal</tissue>
    </source>
</reference>
<dbReference type="PANTHER" id="PTHR43903">
    <property type="entry name" value="NEUROLIGIN"/>
    <property type="match status" value="1"/>
</dbReference>
<evidence type="ECO:0000313" key="5">
    <source>
        <dbReference type="Proteomes" id="UP000051574"/>
    </source>
</evidence>
<dbReference type="InterPro" id="IPR051093">
    <property type="entry name" value="Neuroligin/BSAL"/>
</dbReference>
<comment type="similarity">
    <text evidence="1">Belongs to the type-B carboxylesterase/lipase family.</text>
</comment>
<dbReference type="AlphaFoldDB" id="A0A0T6B1Q3"/>
<evidence type="ECO:0000256" key="2">
    <source>
        <dbReference type="ARBA" id="ARBA00023180"/>
    </source>
</evidence>
<gene>
    <name evidence="4" type="ORF">AMK59_6163</name>
</gene>
<protein>
    <submittedName>
        <fullName evidence="4">Esterase</fullName>
    </submittedName>
</protein>
<keyword evidence="5" id="KW-1185">Reference proteome</keyword>
<sequence length="234" mass="26794">MEFRRKKITADEFGSRSFEIVGNNSLFEAYDKDYLRVWPIIYCYERHAPLSEKISKGLRAFYFPNGVDITERKAIADLYADGVIGFGTNRATKLLSKYNSEKVFSYLFNYHGNYTHAYYPNTNRTVPYGVSHHDDLLYLFYVSVLTPLFNAAPESEIVDKMTKIWSNFARTGSPTQSGAANNVLGSVQWPPFNLESESFMDIDTKLVVREKLYDSRYTTWSGLIPLNGNSDSKS</sequence>
<dbReference type="EMBL" id="LJIG01016301">
    <property type="protein sequence ID" value="KRT81013.1"/>
    <property type="molecule type" value="Genomic_DNA"/>
</dbReference>
<dbReference type="OrthoDB" id="6766928at2759"/>
<dbReference type="InterPro" id="IPR029058">
    <property type="entry name" value="AB_hydrolase_fold"/>
</dbReference>